<evidence type="ECO:0000256" key="1">
    <source>
        <dbReference type="ARBA" id="ARBA00009437"/>
    </source>
</evidence>
<dbReference type="PANTHER" id="PTHR30537:SF5">
    <property type="entry name" value="HTH-TYPE TRANSCRIPTIONAL ACTIVATOR TTDR-RELATED"/>
    <property type="match status" value="1"/>
</dbReference>
<dbReference type="Proteomes" id="UP000628984">
    <property type="component" value="Unassembled WGS sequence"/>
</dbReference>
<reference evidence="6" key="1">
    <citation type="journal article" date="2014" name="Int. J. Syst. Evol. Microbiol.">
        <title>Complete genome sequence of Corynebacterium casei LMG S-19264T (=DSM 44701T), isolated from a smear-ripened cheese.</title>
        <authorList>
            <consortium name="US DOE Joint Genome Institute (JGI-PGF)"/>
            <person name="Walter F."/>
            <person name="Albersmeier A."/>
            <person name="Kalinowski J."/>
            <person name="Ruckert C."/>
        </authorList>
    </citation>
    <scope>NUCLEOTIDE SEQUENCE</scope>
    <source>
        <strain evidence="6">KCTC 23714</strain>
    </source>
</reference>
<dbReference type="GO" id="GO:0043565">
    <property type="term" value="F:sequence-specific DNA binding"/>
    <property type="evidence" value="ECO:0007669"/>
    <property type="project" value="TreeGrafter"/>
</dbReference>
<dbReference type="SUPFAM" id="SSF53850">
    <property type="entry name" value="Periplasmic binding protein-like II"/>
    <property type="match status" value="1"/>
</dbReference>
<dbReference type="InterPro" id="IPR036390">
    <property type="entry name" value="WH_DNA-bd_sf"/>
</dbReference>
<evidence type="ECO:0000313" key="7">
    <source>
        <dbReference type="Proteomes" id="UP000628984"/>
    </source>
</evidence>
<dbReference type="GO" id="GO:0003700">
    <property type="term" value="F:DNA-binding transcription factor activity"/>
    <property type="evidence" value="ECO:0007669"/>
    <property type="project" value="InterPro"/>
</dbReference>
<dbReference type="Pfam" id="PF03466">
    <property type="entry name" value="LysR_substrate"/>
    <property type="match status" value="1"/>
</dbReference>
<dbReference type="Gene3D" id="1.10.10.10">
    <property type="entry name" value="Winged helix-like DNA-binding domain superfamily/Winged helix DNA-binding domain"/>
    <property type="match status" value="1"/>
</dbReference>
<evidence type="ECO:0000256" key="2">
    <source>
        <dbReference type="ARBA" id="ARBA00023015"/>
    </source>
</evidence>
<reference evidence="6" key="2">
    <citation type="submission" date="2020-09" db="EMBL/GenBank/DDBJ databases">
        <authorList>
            <person name="Sun Q."/>
            <person name="Kim S."/>
        </authorList>
    </citation>
    <scope>NUCLEOTIDE SEQUENCE</scope>
    <source>
        <strain evidence="6">KCTC 23714</strain>
    </source>
</reference>
<evidence type="ECO:0000256" key="4">
    <source>
        <dbReference type="ARBA" id="ARBA00023163"/>
    </source>
</evidence>
<dbReference type="RefSeq" id="WP_189635008.1">
    <property type="nucleotide sequence ID" value="NZ_BMYQ01000014.1"/>
</dbReference>
<protein>
    <submittedName>
        <fullName evidence="6">LysR family transcriptional regulator</fullName>
    </submittedName>
</protein>
<dbReference type="InterPro" id="IPR036388">
    <property type="entry name" value="WH-like_DNA-bd_sf"/>
</dbReference>
<dbReference type="InterPro" id="IPR005119">
    <property type="entry name" value="LysR_subst-bd"/>
</dbReference>
<dbReference type="PANTHER" id="PTHR30537">
    <property type="entry name" value="HTH-TYPE TRANSCRIPTIONAL REGULATOR"/>
    <property type="match status" value="1"/>
</dbReference>
<dbReference type="GO" id="GO:0006351">
    <property type="term" value="P:DNA-templated transcription"/>
    <property type="evidence" value="ECO:0007669"/>
    <property type="project" value="TreeGrafter"/>
</dbReference>
<dbReference type="InterPro" id="IPR000847">
    <property type="entry name" value="LysR_HTH_N"/>
</dbReference>
<comment type="similarity">
    <text evidence="1">Belongs to the LysR transcriptional regulatory family.</text>
</comment>
<dbReference type="FunFam" id="1.10.10.10:FF:000001">
    <property type="entry name" value="LysR family transcriptional regulator"/>
    <property type="match status" value="1"/>
</dbReference>
<keyword evidence="7" id="KW-1185">Reference proteome</keyword>
<evidence type="ECO:0000256" key="3">
    <source>
        <dbReference type="ARBA" id="ARBA00023125"/>
    </source>
</evidence>
<gene>
    <name evidence="6" type="ORF">GCM10011452_33240</name>
</gene>
<dbReference type="Pfam" id="PF00126">
    <property type="entry name" value="HTH_1"/>
    <property type="match status" value="1"/>
</dbReference>
<feature type="domain" description="HTH lysR-type" evidence="5">
    <location>
        <begin position="1"/>
        <end position="59"/>
    </location>
</feature>
<organism evidence="6 7">
    <name type="scientific">Gemmobacter lanyuensis</name>
    <dbReference type="NCBI Taxonomy" id="1054497"/>
    <lineage>
        <taxon>Bacteria</taxon>
        <taxon>Pseudomonadati</taxon>
        <taxon>Pseudomonadota</taxon>
        <taxon>Alphaproteobacteria</taxon>
        <taxon>Rhodobacterales</taxon>
        <taxon>Paracoccaceae</taxon>
        <taxon>Gemmobacter</taxon>
    </lineage>
</organism>
<keyword evidence="2" id="KW-0805">Transcription regulation</keyword>
<dbReference type="FunFam" id="3.40.190.290:FF:000001">
    <property type="entry name" value="Transcriptional regulator, LysR family"/>
    <property type="match status" value="1"/>
</dbReference>
<dbReference type="EMBL" id="BMYQ01000014">
    <property type="protein sequence ID" value="GGW42231.1"/>
    <property type="molecule type" value="Genomic_DNA"/>
</dbReference>
<dbReference type="CDD" id="cd08422">
    <property type="entry name" value="PBP2_CrgA_like"/>
    <property type="match status" value="1"/>
</dbReference>
<dbReference type="Gene3D" id="3.40.190.290">
    <property type="match status" value="1"/>
</dbReference>
<keyword evidence="3" id="KW-0238">DNA-binding</keyword>
<evidence type="ECO:0000259" key="5">
    <source>
        <dbReference type="PROSITE" id="PS50931"/>
    </source>
</evidence>
<accession>A0A918J177</accession>
<comment type="caution">
    <text evidence="6">The sequence shown here is derived from an EMBL/GenBank/DDBJ whole genome shotgun (WGS) entry which is preliminary data.</text>
</comment>
<keyword evidence="4" id="KW-0804">Transcription</keyword>
<sequence>MDLVDGIRVFVTTVETGSFAAAAARLGISPKLASKYMAELEDRFGARLLQRTTRRIGLTAAGERLLRRAPDWLETLEDMRGDLRESGARLSGTLRVSAPLSFGEMHAAPMLRRFQARHPDLTVDLRLSDQFADLAAEGIDLALRIGQLQDSALIARKLGEIVLLLVAAPAYLDRAGRPLQAQDLTAHDCIRDTNLRSSGGWPLVEAGVPRRIPVSGRFLVNSARATRDLALEGAGIALCPDYMIGPDLAAGRLERVLPETEGARLDVHALHLDHRRMARRTRALLDFVVRDRFDSLL</sequence>
<dbReference type="AlphaFoldDB" id="A0A918J177"/>
<dbReference type="InterPro" id="IPR058163">
    <property type="entry name" value="LysR-type_TF_proteobact-type"/>
</dbReference>
<evidence type="ECO:0000313" key="6">
    <source>
        <dbReference type="EMBL" id="GGW42231.1"/>
    </source>
</evidence>
<proteinExistence type="inferred from homology"/>
<dbReference type="SUPFAM" id="SSF46785">
    <property type="entry name" value="Winged helix' DNA-binding domain"/>
    <property type="match status" value="1"/>
</dbReference>
<dbReference type="PROSITE" id="PS50931">
    <property type="entry name" value="HTH_LYSR"/>
    <property type="match status" value="1"/>
</dbReference>
<name>A0A918J177_9RHOB</name>